<proteinExistence type="predicted"/>
<evidence type="ECO:0000313" key="2">
    <source>
        <dbReference type="Proteomes" id="UP000193834"/>
    </source>
</evidence>
<gene>
    <name evidence="1" type="ORF">SAMN06295960_3315</name>
</gene>
<name>A0A1X7LEI0_9BACL</name>
<reference evidence="1 2" key="1">
    <citation type="submission" date="2017-04" db="EMBL/GenBank/DDBJ databases">
        <authorList>
            <person name="Afonso C.L."/>
            <person name="Miller P.J."/>
            <person name="Scott M.A."/>
            <person name="Spackman E."/>
            <person name="Goraichik I."/>
            <person name="Dimitrov K.M."/>
            <person name="Suarez D.L."/>
            <person name="Swayne D.E."/>
        </authorList>
    </citation>
    <scope>NUCLEOTIDE SEQUENCE [LARGE SCALE GENOMIC DNA]</scope>
    <source>
        <strain evidence="1 2">11</strain>
    </source>
</reference>
<organism evidence="1 2">
    <name type="scientific">Paenibacillus aquistagni</name>
    <dbReference type="NCBI Taxonomy" id="1852522"/>
    <lineage>
        <taxon>Bacteria</taxon>
        <taxon>Bacillati</taxon>
        <taxon>Bacillota</taxon>
        <taxon>Bacilli</taxon>
        <taxon>Bacillales</taxon>
        <taxon>Paenibacillaceae</taxon>
        <taxon>Paenibacillus</taxon>
    </lineage>
</organism>
<dbReference type="AlphaFoldDB" id="A0A1X7LEI0"/>
<protein>
    <submittedName>
        <fullName evidence="1">Uncharacterized protein</fullName>
    </submittedName>
</protein>
<dbReference type="RefSeq" id="WP_176228952.1">
    <property type="nucleotide sequence ID" value="NZ_FXAZ01000004.1"/>
</dbReference>
<dbReference type="EMBL" id="FXAZ01000004">
    <property type="protein sequence ID" value="SMG51914.1"/>
    <property type="molecule type" value="Genomic_DNA"/>
</dbReference>
<sequence length="49" mass="5853">MKTSSRASHIVDTERYEVHCKQEVHTFPSLDWTSEFAMHECMERKPDLQ</sequence>
<dbReference type="Proteomes" id="UP000193834">
    <property type="component" value="Unassembled WGS sequence"/>
</dbReference>
<accession>A0A1X7LEI0</accession>
<evidence type="ECO:0000313" key="1">
    <source>
        <dbReference type="EMBL" id="SMG51914.1"/>
    </source>
</evidence>
<keyword evidence="2" id="KW-1185">Reference proteome</keyword>
<dbReference type="STRING" id="1852522.SAMN06295960_3315"/>